<feature type="region of interest" description="Disordered" evidence="1">
    <location>
        <begin position="104"/>
        <end position="158"/>
    </location>
</feature>
<dbReference type="Proteomes" id="UP001597294">
    <property type="component" value="Unassembled WGS sequence"/>
</dbReference>
<protein>
    <submittedName>
        <fullName evidence="2">HK97 gp10 family phage protein</fullName>
    </submittedName>
</protein>
<organism evidence="2 3">
    <name type="scientific">Kiloniella antarctica</name>
    <dbReference type="NCBI Taxonomy" id="1550907"/>
    <lineage>
        <taxon>Bacteria</taxon>
        <taxon>Pseudomonadati</taxon>
        <taxon>Pseudomonadota</taxon>
        <taxon>Alphaproteobacteria</taxon>
        <taxon>Rhodospirillales</taxon>
        <taxon>Kiloniellaceae</taxon>
        <taxon>Kiloniella</taxon>
    </lineage>
</organism>
<dbReference type="RefSeq" id="WP_380252461.1">
    <property type="nucleotide sequence ID" value="NZ_JBHUII010000006.1"/>
</dbReference>
<evidence type="ECO:0000313" key="3">
    <source>
        <dbReference type="Proteomes" id="UP001597294"/>
    </source>
</evidence>
<dbReference type="EMBL" id="JBHUII010000006">
    <property type="protein sequence ID" value="MFD2206635.1"/>
    <property type="molecule type" value="Genomic_DNA"/>
</dbReference>
<gene>
    <name evidence="2" type="ORF">ACFSKO_13460</name>
</gene>
<feature type="compositionally biased region" description="Basic and acidic residues" evidence="1">
    <location>
        <begin position="147"/>
        <end position="157"/>
    </location>
</feature>
<evidence type="ECO:0000313" key="2">
    <source>
        <dbReference type="EMBL" id="MFD2206635.1"/>
    </source>
</evidence>
<keyword evidence="3" id="KW-1185">Reference proteome</keyword>
<comment type="caution">
    <text evidence="2">The sequence shown here is derived from an EMBL/GenBank/DDBJ whole genome shotgun (WGS) entry which is preliminary data.</text>
</comment>
<reference evidence="3" key="1">
    <citation type="journal article" date="2019" name="Int. J. Syst. Evol. Microbiol.">
        <title>The Global Catalogue of Microorganisms (GCM) 10K type strain sequencing project: providing services to taxonomists for standard genome sequencing and annotation.</title>
        <authorList>
            <consortium name="The Broad Institute Genomics Platform"/>
            <consortium name="The Broad Institute Genome Sequencing Center for Infectious Disease"/>
            <person name="Wu L."/>
            <person name="Ma J."/>
        </authorList>
    </citation>
    <scope>NUCLEOTIDE SEQUENCE [LARGE SCALE GENOMIC DNA]</scope>
    <source>
        <strain evidence="3">CGMCC 4.7192</strain>
    </source>
</reference>
<proteinExistence type="predicted"/>
<evidence type="ECO:0000256" key="1">
    <source>
        <dbReference type="SAM" id="MobiDB-lite"/>
    </source>
</evidence>
<dbReference type="Pfam" id="PF04883">
    <property type="entry name" value="HK97-gp10_like"/>
    <property type="match status" value="1"/>
</dbReference>
<dbReference type="InterPro" id="IPR010064">
    <property type="entry name" value="HK97-gp10_tail"/>
</dbReference>
<accession>A0ABW5BNZ9</accession>
<feature type="compositionally biased region" description="Gly residues" evidence="1">
    <location>
        <begin position="120"/>
        <end position="132"/>
    </location>
</feature>
<sequence length="171" mass="19087">MSAKANNKRQAARLRRLLQRAPDEITKEVKEALVEAAERVREDAIKRAPYPELKRALADKQAIGIQSNGFKVVMGFRTKTQLKRSKIGYEPAWVEYGTKPHSLKRRDNSVKVKKRKVKGSGTGGRTGSGGQHPGTPAQPFMTPAAEMNRKENRRRVGEAINNAVKKMVRNG</sequence>
<name>A0ABW5BNZ9_9PROT</name>